<feature type="transmembrane region" description="Helical" evidence="5">
    <location>
        <begin position="144"/>
        <end position="173"/>
    </location>
</feature>
<accession>K8NZ88</accession>
<feature type="transmembrane region" description="Helical" evidence="5">
    <location>
        <begin position="247"/>
        <end position="270"/>
    </location>
</feature>
<feature type="transmembrane region" description="Helical" evidence="5">
    <location>
        <begin position="208"/>
        <end position="226"/>
    </location>
</feature>
<evidence type="ECO:0000256" key="2">
    <source>
        <dbReference type="ARBA" id="ARBA00022692"/>
    </source>
</evidence>
<dbReference type="AlphaFoldDB" id="K8NZ88"/>
<dbReference type="InterPro" id="IPR044880">
    <property type="entry name" value="NCX_ion-bd_dom_sf"/>
</dbReference>
<feature type="domain" description="Sodium/calcium exchanger membrane region" evidence="6">
    <location>
        <begin position="218"/>
        <end position="359"/>
    </location>
</feature>
<dbReference type="eggNOG" id="COG0530">
    <property type="taxonomic scope" value="Bacteria"/>
</dbReference>
<dbReference type="GO" id="GO:0055085">
    <property type="term" value="P:transmembrane transport"/>
    <property type="evidence" value="ECO:0007669"/>
    <property type="project" value="InterPro"/>
</dbReference>
<evidence type="ECO:0000256" key="1">
    <source>
        <dbReference type="ARBA" id="ARBA00004141"/>
    </source>
</evidence>
<feature type="transmembrane region" description="Helical" evidence="5">
    <location>
        <begin position="290"/>
        <end position="313"/>
    </location>
</feature>
<organism evidence="7 8">
    <name type="scientific">Afipia broomeae ATCC 49717</name>
    <dbReference type="NCBI Taxonomy" id="883078"/>
    <lineage>
        <taxon>Bacteria</taxon>
        <taxon>Pseudomonadati</taxon>
        <taxon>Pseudomonadota</taxon>
        <taxon>Alphaproteobacteria</taxon>
        <taxon>Hyphomicrobiales</taxon>
        <taxon>Nitrobacteraceae</taxon>
        <taxon>Afipia</taxon>
    </lineage>
</organism>
<dbReference type="Pfam" id="PF01699">
    <property type="entry name" value="Na_Ca_ex"/>
    <property type="match status" value="2"/>
</dbReference>
<evidence type="ECO:0000259" key="6">
    <source>
        <dbReference type="Pfam" id="PF01699"/>
    </source>
</evidence>
<feature type="domain" description="Sodium/calcium exchanger membrane region" evidence="6">
    <location>
        <begin position="37"/>
        <end position="178"/>
    </location>
</feature>
<keyword evidence="4 5" id="KW-0472">Membrane</keyword>
<gene>
    <name evidence="7" type="ORF">HMPREF9695_04436</name>
</gene>
<dbReference type="InterPro" id="IPR004837">
    <property type="entry name" value="NaCa_Exmemb"/>
</dbReference>
<name>K8NZ88_9BRAD</name>
<feature type="transmembrane region" description="Helical" evidence="5">
    <location>
        <begin position="62"/>
        <end position="85"/>
    </location>
</feature>
<reference evidence="7 8" key="1">
    <citation type="submission" date="2012-04" db="EMBL/GenBank/DDBJ databases">
        <title>The Genome Sequence of Afipia broomeae ATCC 49717.</title>
        <authorList>
            <consortium name="The Broad Institute Genome Sequencing Platform"/>
            <person name="Earl A."/>
            <person name="Ward D."/>
            <person name="Feldgarden M."/>
            <person name="Gevers D."/>
            <person name="Huys G."/>
            <person name="Walker B."/>
            <person name="Young S.K."/>
            <person name="Zeng Q."/>
            <person name="Gargeya S."/>
            <person name="Fitzgerald M."/>
            <person name="Haas B."/>
            <person name="Abouelleil A."/>
            <person name="Alvarado L."/>
            <person name="Arachchi H.M."/>
            <person name="Berlin A."/>
            <person name="Chapman S.B."/>
            <person name="Goldberg J."/>
            <person name="Griggs A."/>
            <person name="Gujja S."/>
            <person name="Hansen M."/>
            <person name="Howarth C."/>
            <person name="Imamovic A."/>
            <person name="Larimer J."/>
            <person name="McCowen C."/>
            <person name="Montmayeur A."/>
            <person name="Murphy C."/>
            <person name="Neiman D."/>
            <person name="Pearson M."/>
            <person name="Priest M."/>
            <person name="Roberts A."/>
            <person name="Saif S."/>
            <person name="Shea T."/>
            <person name="Sisk P."/>
            <person name="Sykes S."/>
            <person name="Wortman J."/>
            <person name="Nusbaum C."/>
            <person name="Birren B."/>
        </authorList>
    </citation>
    <scope>NUCLEOTIDE SEQUENCE [LARGE SCALE GENOMIC DNA]</scope>
    <source>
        <strain evidence="7 8">ATCC 49717</strain>
    </source>
</reference>
<sequence>MKRFSILIAIAASAALPALTLRMLQWQPDPVVETATFGVAILAAGFLLSWGAEAAERHIAQGLILAAVALITVLPEYAVDMYYAFQAGQAGPGSPYVHYAAANMTGANRLLVGVAWPLLALLHWMKDRHRSIELTKDNAIEVSFLLLASLYAFVILLKGSITLIDSIMLVAIYGGYVWRVRNVVKSETADEEEEPGPAAALGELLPRIQWMIMAGLGLAACGIILLSAEPFAEAMINAGRALGINEFLLIQWLAPLASEAPAVSVAILFVLNGRASGGLVTMISDKVNQWTLLVGMLPLAVSVGAGGVTSLPLDARQLEEFFLTASQSLFGVALLMRLRLTLLSAAALALLFLVQVGLAYHFKDDEPRTIATLTGLAWIYLALASVLFIRNGRRLLEIIRFTVRPSVASATSGIRSSAGERERHETIDAVGQVSAKTR</sequence>
<evidence type="ECO:0000256" key="4">
    <source>
        <dbReference type="ARBA" id="ARBA00023136"/>
    </source>
</evidence>
<dbReference type="Gene3D" id="1.20.1420.30">
    <property type="entry name" value="NCX, central ion-binding region"/>
    <property type="match status" value="1"/>
</dbReference>
<evidence type="ECO:0000313" key="8">
    <source>
        <dbReference type="Proteomes" id="UP000001096"/>
    </source>
</evidence>
<comment type="caution">
    <text evidence="7">The sequence shown here is derived from an EMBL/GenBank/DDBJ whole genome shotgun (WGS) entry which is preliminary data.</text>
</comment>
<evidence type="ECO:0000313" key="7">
    <source>
        <dbReference type="EMBL" id="EKS34526.1"/>
    </source>
</evidence>
<keyword evidence="3 5" id="KW-1133">Transmembrane helix</keyword>
<keyword evidence="8" id="KW-1185">Reference proteome</keyword>
<comment type="subcellular location">
    <subcellularLocation>
        <location evidence="1">Membrane</location>
        <topology evidence="1">Multi-pass membrane protein</topology>
    </subcellularLocation>
</comment>
<evidence type="ECO:0000256" key="3">
    <source>
        <dbReference type="ARBA" id="ARBA00022989"/>
    </source>
</evidence>
<feature type="transmembrane region" description="Helical" evidence="5">
    <location>
        <begin position="105"/>
        <end position="124"/>
    </location>
</feature>
<dbReference type="Proteomes" id="UP000001096">
    <property type="component" value="Unassembled WGS sequence"/>
</dbReference>
<dbReference type="HOGENOM" id="CLU_050651_0_0_5"/>
<dbReference type="PATRIC" id="fig|883078.3.peg.4581"/>
<protein>
    <recommendedName>
        <fullName evidence="6">Sodium/calcium exchanger membrane region domain-containing protein</fullName>
    </recommendedName>
</protein>
<evidence type="ECO:0000256" key="5">
    <source>
        <dbReference type="SAM" id="Phobius"/>
    </source>
</evidence>
<feature type="transmembrane region" description="Helical" evidence="5">
    <location>
        <begin position="334"/>
        <end position="358"/>
    </location>
</feature>
<dbReference type="GO" id="GO:0016020">
    <property type="term" value="C:membrane"/>
    <property type="evidence" value="ECO:0007669"/>
    <property type="project" value="UniProtKB-SubCell"/>
</dbReference>
<feature type="transmembrane region" description="Helical" evidence="5">
    <location>
        <begin position="30"/>
        <end position="50"/>
    </location>
</feature>
<proteinExistence type="predicted"/>
<feature type="transmembrane region" description="Helical" evidence="5">
    <location>
        <begin position="370"/>
        <end position="389"/>
    </location>
</feature>
<dbReference type="EMBL" id="AGWX01000005">
    <property type="protein sequence ID" value="EKS34526.1"/>
    <property type="molecule type" value="Genomic_DNA"/>
</dbReference>
<dbReference type="RefSeq" id="WP_006023137.1">
    <property type="nucleotide sequence ID" value="NZ_KB375284.1"/>
</dbReference>
<keyword evidence="2 5" id="KW-0812">Transmembrane</keyword>